<reference evidence="2" key="1">
    <citation type="journal article" date="2020" name="Stud. Mycol.">
        <title>101 Dothideomycetes genomes: a test case for predicting lifestyles and emergence of pathogens.</title>
        <authorList>
            <person name="Haridas S."/>
            <person name="Albert R."/>
            <person name="Binder M."/>
            <person name="Bloem J."/>
            <person name="Labutti K."/>
            <person name="Salamov A."/>
            <person name="Andreopoulos B."/>
            <person name="Baker S."/>
            <person name="Barry K."/>
            <person name="Bills G."/>
            <person name="Bluhm B."/>
            <person name="Cannon C."/>
            <person name="Castanera R."/>
            <person name="Culley D."/>
            <person name="Daum C."/>
            <person name="Ezra D."/>
            <person name="Gonzalez J."/>
            <person name="Henrissat B."/>
            <person name="Kuo A."/>
            <person name="Liang C."/>
            <person name="Lipzen A."/>
            <person name="Lutzoni F."/>
            <person name="Magnuson J."/>
            <person name="Mondo S."/>
            <person name="Nolan M."/>
            <person name="Ohm R."/>
            <person name="Pangilinan J."/>
            <person name="Park H.-J."/>
            <person name="Ramirez L."/>
            <person name="Alfaro M."/>
            <person name="Sun H."/>
            <person name="Tritt A."/>
            <person name="Yoshinaga Y."/>
            <person name="Zwiers L.-H."/>
            <person name="Turgeon B."/>
            <person name="Goodwin S."/>
            <person name="Spatafora J."/>
            <person name="Crous P."/>
            <person name="Grigoriev I."/>
        </authorList>
    </citation>
    <scope>NUCLEOTIDE SEQUENCE</scope>
    <source>
        <strain evidence="2">CBS 115976</strain>
    </source>
</reference>
<evidence type="ECO:0000256" key="1">
    <source>
        <dbReference type="SAM" id="MobiDB-lite"/>
    </source>
</evidence>
<feature type="compositionally biased region" description="Polar residues" evidence="1">
    <location>
        <begin position="58"/>
        <end position="77"/>
    </location>
</feature>
<evidence type="ECO:0000313" key="2">
    <source>
        <dbReference type="EMBL" id="KAF2664920.1"/>
    </source>
</evidence>
<dbReference type="AlphaFoldDB" id="A0A6A6TYZ5"/>
<feature type="region of interest" description="Disordered" evidence="1">
    <location>
        <begin position="54"/>
        <end position="105"/>
    </location>
</feature>
<dbReference type="EMBL" id="MU004241">
    <property type="protein sequence ID" value="KAF2664920.1"/>
    <property type="molecule type" value="Genomic_DNA"/>
</dbReference>
<gene>
    <name evidence="2" type="ORF">BT63DRAFT_464179</name>
</gene>
<accession>A0A6A6TYZ5</accession>
<protein>
    <submittedName>
        <fullName evidence="2">Uncharacterized protein</fullName>
    </submittedName>
</protein>
<proteinExistence type="predicted"/>
<keyword evidence="3" id="KW-1185">Reference proteome</keyword>
<evidence type="ECO:0000313" key="3">
    <source>
        <dbReference type="Proteomes" id="UP000799302"/>
    </source>
</evidence>
<name>A0A6A6TYZ5_9PEZI</name>
<organism evidence="2 3">
    <name type="scientific">Microthyrium microscopicum</name>
    <dbReference type="NCBI Taxonomy" id="703497"/>
    <lineage>
        <taxon>Eukaryota</taxon>
        <taxon>Fungi</taxon>
        <taxon>Dikarya</taxon>
        <taxon>Ascomycota</taxon>
        <taxon>Pezizomycotina</taxon>
        <taxon>Dothideomycetes</taxon>
        <taxon>Dothideomycetes incertae sedis</taxon>
        <taxon>Microthyriales</taxon>
        <taxon>Microthyriaceae</taxon>
        <taxon>Microthyrium</taxon>
    </lineage>
</organism>
<dbReference type="Proteomes" id="UP000799302">
    <property type="component" value="Unassembled WGS sequence"/>
</dbReference>
<sequence length="105" mass="11409">MCIAIGFRNGIGPHNGRTFIRIAAFCDSHRTTGQACQLRYCDFYDTELVYEGEARPEQVSTNGAQGVPESSQATEGTSSSSDSSSDPDIMTNGNTNGFVRLQHRD</sequence>